<feature type="region of interest" description="Disordered" evidence="1">
    <location>
        <begin position="290"/>
        <end position="440"/>
    </location>
</feature>
<feature type="region of interest" description="Disordered" evidence="1">
    <location>
        <begin position="994"/>
        <end position="1218"/>
    </location>
</feature>
<proteinExistence type="predicted"/>
<feature type="compositionally biased region" description="Low complexity" evidence="1">
    <location>
        <begin position="1160"/>
        <end position="1181"/>
    </location>
</feature>
<dbReference type="EMBL" id="JAFIQS010000003">
    <property type="protein sequence ID" value="KAG5171240.1"/>
    <property type="molecule type" value="Genomic_DNA"/>
</dbReference>
<feature type="compositionally biased region" description="Basic residues" evidence="1">
    <location>
        <begin position="1205"/>
        <end position="1218"/>
    </location>
</feature>
<feature type="region of interest" description="Disordered" evidence="1">
    <location>
        <begin position="1"/>
        <end position="24"/>
    </location>
</feature>
<organism evidence="2">
    <name type="scientific">Psilocybe cubensis</name>
    <name type="common">Psychedelic mushroom</name>
    <name type="synonym">Stropharia cubensis</name>
    <dbReference type="NCBI Taxonomy" id="181762"/>
    <lineage>
        <taxon>Eukaryota</taxon>
        <taxon>Fungi</taxon>
        <taxon>Dikarya</taxon>
        <taxon>Basidiomycota</taxon>
        <taxon>Agaricomycotina</taxon>
        <taxon>Agaricomycetes</taxon>
        <taxon>Agaricomycetidae</taxon>
        <taxon>Agaricales</taxon>
        <taxon>Agaricineae</taxon>
        <taxon>Strophariaceae</taxon>
        <taxon>Psilocybe</taxon>
    </lineage>
</organism>
<feature type="region of interest" description="Disordered" evidence="1">
    <location>
        <begin position="544"/>
        <end position="768"/>
    </location>
</feature>
<feature type="compositionally biased region" description="Basic and acidic residues" evidence="1">
    <location>
        <begin position="580"/>
        <end position="601"/>
    </location>
</feature>
<feature type="compositionally biased region" description="Polar residues" evidence="1">
    <location>
        <begin position="620"/>
        <end position="647"/>
    </location>
</feature>
<feature type="region of interest" description="Disordered" evidence="1">
    <location>
        <begin position="795"/>
        <end position="869"/>
    </location>
</feature>
<feature type="compositionally biased region" description="Pro residues" evidence="1">
    <location>
        <begin position="172"/>
        <end position="186"/>
    </location>
</feature>
<feature type="compositionally biased region" description="Low complexity" evidence="1">
    <location>
        <begin position="1001"/>
        <end position="1020"/>
    </location>
</feature>
<feature type="compositionally biased region" description="Low complexity" evidence="1">
    <location>
        <begin position="383"/>
        <end position="394"/>
    </location>
</feature>
<feature type="compositionally biased region" description="Acidic residues" evidence="1">
    <location>
        <begin position="341"/>
        <end position="354"/>
    </location>
</feature>
<accession>A0A8H7Y4Y8</accession>
<gene>
    <name evidence="2" type="ORF">JR316_003325</name>
</gene>
<feature type="compositionally biased region" description="Pro residues" evidence="1">
    <location>
        <begin position="363"/>
        <end position="376"/>
    </location>
</feature>
<sequence>MASSSSSEEYGARRPNRLVRHDSSFLGTIKHIVTAPLNWFSTQDEDDAPDSWGKRRRADPSVSPPANDEDTLSHRSKRLRLHSPPQAQPPARRSSVVPRAASAVLPSSRATLSPRRPGAIARTMSIDPPRRDAAFNFAQDPLDDMDMLVDRNSRPPSPRPSFRMRASLTPQPQQPPPRYISEPPPLNNLVSNPTFLRPPSSASHEPSPGPTLGTIVESARATKSPTRHQHSALHISSTVPEDEEDKDAPAERVLQRLDLYKTPLVPTRLRSSKIPASVAATRTPEMFKSRRSGTLVLMQDDRDRSGRRISGTGKSPLVNETKPYAGEGGMKKLLARRKQEEEEDNNQNEGGEDESIPRARHPSPSPSVPVNVPPVPKDSDWFSTAATSGNSGSSLRVGRAKTSRNHIQRPSKTRFSAVYDEEADDGNDDDNQKDRQMLEEAAKKVPVFDIPAGFSFIKPASSIPTEGLESAKEPPITSLPFSFSKPSTAPPPPAASAQTEVQTGPTPPPVSNPKPDVVKPALPPVPVTASGIPNFFASSSVLAKAKETPPPTPIPNLSFTPSTPPSGLFSFTPGPSNKSEPVKDAENPFWDGDKKKADEPKSNLFDGFGKRSDVEPVKPGSTSIFGASTSVFPTLPKATTDSTTSLPFSFAKSDAPKSTATPSPFGSNPPPEPLKSAFTLGAPSESKPQAESSTPKPLFGTSTTPSLFGETPKAASTGTFGEQPKFPSAAPAQSTSTPFNFGAPVVSTPTVAPTPPPQPSIFGTAVDPKPEVQAPKALFGGDNSTGFAFGQVGAQEKPAEAKSTPFSFGQPAVPEKSEVKSTPFSFGQPIAQEKPAEVKSTPFSFGPSTAQEKPTEAKPASFSFGVPATTTTETKPASLFSFGQSATSATPAAPVATPAQPISFSFSGGGSTSADVSNKPLFMFGQPSSSAPTARPVTPPKNNDAEFRMEESPTRDLQQVNGNKTAATLNGAFSFGTSGSSTLGGPLFSGIQNATSTTPASTPFGGFGSTSSGQSSNPFGVKDSKPEEPKGFNGFGQTAAPPINTSFSFGQPKPAEDQRPTSGGGFSFGAATSPAAATPNQAFAFGAPTSTNPFGQPSTASAPSSPSTFNQPSPFAFGAPAAAPATNAPFSFGSQPASPAGGANLSLPQSSGGFGGAGFGQPQQPSSPFSAPIALTPSTSGGAPGGSLFTIGAAPAAPPTGGPRQIKKLPTRRTTTKR</sequence>
<dbReference type="AlphaFoldDB" id="A0A8H7Y4Y8"/>
<feature type="compositionally biased region" description="Acidic residues" evidence="1">
    <location>
        <begin position="419"/>
        <end position="429"/>
    </location>
</feature>
<evidence type="ECO:0000313" key="2">
    <source>
        <dbReference type="EMBL" id="KAG5171240.1"/>
    </source>
</evidence>
<feature type="compositionally biased region" description="Basic and acidic residues" evidence="1">
    <location>
        <begin position="943"/>
        <end position="954"/>
    </location>
</feature>
<feature type="region of interest" description="Disordered" evidence="1">
    <location>
        <begin position="143"/>
        <end position="247"/>
    </location>
</feature>
<feature type="region of interest" description="Disordered" evidence="1">
    <location>
        <begin position="917"/>
        <end position="960"/>
    </location>
</feature>
<evidence type="ECO:0000256" key="1">
    <source>
        <dbReference type="SAM" id="MobiDB-lite"/>
    </source>
</evidence>
<feature type="compositionally biased region" description="Basic and acidic residues" evidence="1">
    <location>
        <begin position="430"/>
        <end position="440"/>
    </location>
</feature>
<dbReference type="OrthoDB" id="3230904at2759"/>
<protein>
    <submittedName>
        <fullName evidence="2">Uncharacterized protein</fullName>
    </submittedName>
</protein>
<feature type="compositionally biased region" description="Basic residues" evidence="1">
    <location>
        <begin position="398"/>
        <end position="412"/>
    </location>
</feature>
<comment type="caution">
    <text evidence="2">The sequence shown here is derived from an EMBL/GenBank/DDBJ whole genome shotgun (WGS) entry which is preliminary data.</text>
</comment>
<feature type="region of interest" description="Disordered" evidence="1">
    <location>
        <begin position="36"/>
        <end position="130"/>
    </location>
</feature>
<feature type="compositionally biased region" description="Low complexity" evidence="1">
    <location>
        <begin position="1068"/>
        <end position="1079"/>
    </location>
</feature>
<feature type="compositionally biased region" description="Polar residues" evidence="1">
    <location>
        <begin position="841"/>
        <end position="852"/>
    </location>
</feature>
<feature type="region of interest" description="Disordered" evidence="1">
    <location>
        <begin position="465"/>
        <end position="522"/>
    </location>
</feature>
<feature type="compositionally biased region" description="Polar residues" evidence="1">
    <location>
        <begin position="188"/>
        <end position="204"/>
    </location>
</feature>
<feature type="compositionally biased region" description="Low complexity" evidence="1">
    <location>
        <begin position="1097"/>
        <end position="1132"/>
    </location>
</feature>
<name>A0A8H7Y4Y8_PSICU</name>
<feature type="compositionally biased region" description="Polar residues" evidence="1">
    <location>
        <begin position="686"/>
        <end position="706"/>
    </location>
</feature>
<reference evidence="2" key="1">
    <citation type="submission" date="2021-02" db="EMBL/GenBank/DDBJ databases">
        <title>Psilocybe cubensis genome.</title>
        <authorList>
            <person name="Mckernan K.J."/>
            <person name="Crawford S."/>
            <person name="Trippe A."/>
            <person name="Kane L.T."/>
            <person name="Mclaughlin S."/>
        </authorList>
    </citation>
    <scope>NUCLEOTIDE SEQUENCE [LARGE SCALE GENOMIC DNA]</scope>
    <source>
        <strain evidence="2">MGC-MH-2018</strain>
    </source>
</reference>